<organism evidence="2 3">
    <name type="scientific">Sus scrofa</name>
    <name type="common">Pig</name>
    <dbReference type="NCBI Taxonomy" id="9823"/>
    <lineage>
        <taxon>Eukaryota</taxon>
        <taxon>Metazoa</taxon>
        <taxon>Chordata</taxon>
        <taxon>Craniata</taxon>
        <taxon>Vertebrata</taxon>
        <taxon>Euteleostomi</taxon>
        <taxon>Mammalia</taxon>
        <taxon>Eutheria</taxon>
        <taxon>Laurasiatheria</taxon>
        <taxon>Artiodactyla</taxon>
        <taxon>Suina</taxon>
        <taxon>Suidae</taxon>
        <taxon>Sus</taxon>
    </lineage>
</organism>
<proteinExistence type="predicted"/>
<protein>
    <submittedName>
        <fullName evidence="2">Uncharacterized protein</fullName>
    </submittedName>
</protein>
<sequence length="128" mass="15072">MPRSGIAVSYSSSIFSLLRNLHTVFHSDCISLHSYQEQRRVPFPPHPLQHLLFVDLLMMAMLTHVRWYLTVVLIFISLIIRDVEHFFMCLLAIHMSPLEKCLFHSPAHFSIELFNFFVFVFVFCCRVV</sequence>
<reference evidence="2" key="1">
    <citation type="submission" date="2025-08" db="UniProtKB">
        <authorList>
            <consortium name="Ensembl"/>
        </authorList>
    </citation>
    <scope>IDENTIFICATION</scope>
</reference>
<keyword evidence="1" id="KW-1133">Transmembrane helix</keyword>
<accession>A0A8D0U2Q8</accession>
<evidence type="ECO:0000313" key="3">
    <source>
        <dbReference type="Proteomes" id="UP000694726"/>
    </source>
</evidence>
<dbReference type="Ensembl" id="ENSSSCT00015052515.1">
    <property type="protein sequence ID" value="ENSSSCP00015021021.1"/>
    <property type="gene ID" value="ENSSSCG00015039471.1"/>
</dbReference>
<keyword evidence="1" id="KW-0812">Transmembrane</keyword>
<feature type="transmembrane region" description="Helical" evidence="1">
    <location>
        <begin position="67"/>
        <end position="95"/>
    </location>
</feature>
<dbReference type="Proteomes" id="UP000694726">
    <property type="component" value="Unplaced"/>
</dbReference>
<name>A0A8D0U2Q8_PIG</name>
<evidence type="ECO:0000313" key="2">
    <source>
        <dbReference type="Ensembl" id="ENSSSCP00015021021.1"/>
    </source>
</evidence>
<feature type="transmembrane region" description="Helical" evidence="1">
    <location>
        <begin position="107"/>
        <end position="125"/>
    </location>
</feature>
<dbReference type="AlphaFoldDB" id="A0A8D0U2Q8"/>
<keyword evidence="1" id="KW-0472">Membrane</keyword>
<evidence type="ECO:0000256" key="1">
    <source>
        <dbReference type="SAM" id="Phobius"/>
    </source>
</evidence>